<comment type="caution">
    <text evidence="1">The sequence shown here is derived from an EMBL/GenBank/DDBJ whole genome shotgun (WGS) entry which is preliminary data.</text>
</comment>
<keyword evidence="2" id="KW-1185">Reference proteome</keyword>
<protein>
    <submittedName>
        <fullName evidence="1">Uncharacterized protein</fullName>
    </submittedName>
</protein>
<name>A0AAV7WL47_PLEWA</name>
<reference evidence="1" key="1">
    <citation type="journal article" date="2022" name="bioRxiv">
        <title>Sequencing and chromosome-scale assembly of the giantPleurodeles waltlgenome.</title>
        <authorList>
            <person name="Brown T."/>
            <person name="Elewa A."/>
            <person name="Iarovenko S."/>
            <person name="Subramanian E."/>
            <person name="Araus A.J."/>
            <person name="Petzold A."/>
            <person name="Susuki M."/>
            <person name="Suzuki K.-i.T."/>
            <person name="Hayashi T."/>
            <person name="Toyoda A."/>
            <person name="Oliveira C."/>
            <person name="Osipova E."/>
            <person name="Leigh N.D."/>
            <person name="Simon A."/>
            <person name="Yun M.H."/>
        </authorList>
    </citation>
    <scope>NUCLEOTIDE SEQUENCE</scope>
    <source>
        <strain evidence="1">20211129_DDA</strain>
        <tissue evidence="1">Liver</tissue>
    </source>
</reference>
<organism evidence="1 2">
    <name type="scientific">Pleurodeles waltl</name>
    <name type="common">Iberian ribbed newt</name>
    <dbReference type="NCBI Taxonomy" id="8319"/>
    <lineage>
        <taxon>Eukaryota</taxon>
        <taxon>Metazoa</taxon>
        <taxon>Chordata</taxon>
        <taxon>Craniata</taxon>
        <taxon>Vertebrata</taxon>
        <taxon>Euteleostomi</taxon>
        <taxon>Amphibia</taxon>
        <taxon>Batrachia</taxon>
        <taxon>Caudata</taxon>
        <taxon>Salamandroidea</taxon>
        <taxon>Salamandridae</taxon>
        <taxon>Pleurodelinae</taxon>
        <taxon>Pleurodeles</taxon>
    </lineage>
</organism>
<proteinExistence type="predicted"/>
<dbReference type="EMBL" id="JANPWB010000001">
    <property type="protein sequence ID" value="KAJ1213582.1"/>
    <property type="molecule type" value="Genomic_DNA"/>
</dbReference>
<evidence type="ECO:0000313" key="2">
    <source>
        <dbReference type="Proteomes" id="UP001066276"/>
    </source>
</evidence>
<evidence type="ECO:0000313" key="1">
    <source>
        <dbReference type="EMBL" id="KAJ1213582.1"/>
    </source>
</evidence>
<sequence>MDALFAAPRVGVTAEISPALLLPVPHALLPVGVFLPGNNRVLGSKHRRGTRLRLFTEYRQQDGDKEKFLAVVEQRASAPQQHSDCSPGAQ</sequence>
<gene>
    <name evidence="1" type="ORF">NDU88_001216</name>
</gene>
<accession>A0AAV7WL47</accession>
<dbReference type="AlphaFoldDB" id="A0AAV7WL47"/>
<dbReference type="Proteomes" id="UP001066276">
    <property type="component" value="Chromosome 1_1"/>
</dbReference>